<feature type="region of interest" description="Disordered" evidence="8">
    <location>
        <begin position="1"/>
        <end position="35"/>
    </location>
</feature>
<feature type="transmembrane region" description="Helical" evidence="9">
    <location>
        <begin position="596"/>
        <end position="618"/>
    </location>
</feature>
<keyword evidence="5 9" id="KW-1133">Transmembrane helix</keyword>
<keyword evidence="12" id="KW-1185">Reference proteome</keyword>
<feature type="transmembrane region" description="Helical" evidence="9">
    <location>
        <begin position="247"/>
        <end position="272"/>
    </location>
</feature>
<evidence type="ECO:0000313" key="11">
    <source>
        <dbReference type="EMBL" id="CAG5125103.1"/>
    </source>
</evidence>
<accession>A0A8S3Z6T5</accession>
<evidence type="ECO:0000256" key="1">
    <source>
        <dbReference type="ARBA" id="ARBA00004651"/>
    </source>
</evidence>
<dbReference type="Pfam" id="PF03137">
    <property type="entry name" value="OATP"/>
    <property type="match status" value="1"/>
</dbReference>
<dbReference type="Pfam" id="PF07648">
    <property type="entry name" value="Kazal_2"/>
    <property type="match status" value="1"/>
</dbReference>
<sequence length="679" mass="73610">MKNQIYKPVQSNGHKASNKTKDYRNDQTFDEETSDSRCGVSFVNPALLQPCANIGVFSLFFSLAALTTSTLSTYVTSQVTTLERQFGFTSHQTGIIMAANDIGYLVCVLFVSYSASRLHIPRSLGIATVLFGVSGLACSLPHFIFGAPSAGDLSSDTLNVTLSLASVPKKSSMFGALCDPSNSTSDSCEALAGTTRSSSSLFTAPEKVAKASLVIIVIGMMIQGFGKAPRTSLTVTYIDDNTSNVNTGFYMGIIATLGHLGPAVAFLMGGVFSKMYVTLQPTNLTPYHPRWIGAWWLGYVLFGTLALFVSLPLFCFPHRLPGQDFLTTICGLLINPVYMCLVISSCFLVFTMGGTSSYIPKYLERMFHLPAHTANYIIAGQVLCAGTLGTFVGGYLSKRMTMTAMKALKFVIVVVTIAFACQLLGFAFQCEQPKVHNWPGEDSSCSSECNCQDNSYFPICGGDGLTYYSPCHAGCGQMQNRIYQNCTCIPGGLAYSGTCDYSCGHLYPYVAVMGVRSLFGSLSMIPKMVLFIRCVSHKDRALALGFSSFLMSLLGWLLGPIVFGNVIDGICTIWDVTCEVQGRCLRYDNSLFRLKIHGFGAVGVACSLACIVVAYVYARWTRCLDEPQGAKGQIKETTAAIILMGTLDDVTQEQNAQDTTERGRESPENVNYRTTTNNV</sequence>
<evidence type="ECO:0000256" key="6">
    <source>
        <dbReference type="ARBA" id="ARBA00023136"/>
    </source>
</evidence>
<feature type="transmembrane region" description="Helical" evidence="9">
    <location>
        <begin position="95"/>
        <end position="113"/>
    </location>
</feature>
<feature type="transmembrane region" description="Helical" evidence="9">
    <location>
        <begin position="326"/>
        <end position="353"/>
    </location>
</feature>
<dbReference type="GO" id="GO:0015347">
    <property type="term" value="F:sodium-independent organic anion transmembrane transporter activity"/>
    <property type="evidence" value="ECO:0007669"/>
    <property type="project" value="TreeGrafter"/>
</dbReference>
<dbReference type="SUPFAM" id="SSF103473">
    <property type="entry name" value="MFS general substrate transporter"/>
    <property type="match status" value="1"/>
</dbReference>
<comment type="caution">
    <text evidence="11">The sequence shown here is derived from an EMBL/GenBank/DDBJ whole genome shotgun (WGS) entry which is preliminary data.</text>
</comment>
<reference evidence="11" key="1">
    <citation type="submission" date="2021-04" db="EMBL/GenBank/DDBJ databases">
        <authorList>
            <consortium name="Molecular Ecology Group"/>
        </authorList>
    </citation>
    <scope>NUCLEOTIDE SEQUENCE</scope>
</reference>
<dbReference type="PROSITE" id="PS51465">
    <property type="entry name" value="KAZAL_2"/>
    <property type="match status" value="1"/>
</dbReference>
<evidence type="ECO:0000256" key="5">
    <source>
        <dbReference type="ARBA" id="ARBA00022989"/>
    </source>
</evidence>
<dbReference type="CDD" id="cd17336">
    <property type="entry name" value="MFS_SLCO_OATP"/>
    <property type="match status" value="1"/>
</dbReference>
<gene>
    <name evidence="11" type="ORF">CUNI_LOCUS10661</name>
</gene>
<feature type="transmembrane region" description="Helical" evidence="9">
    <location>
        <begin position="506"/>
        <end position="529"/>
    </location>
</feature>
<proteinExistence type="inferred from homology"/>
<organism evidence="11 12">
    <name type="scientific">Candidula unifasciata</name>
    <dbReference type="NCBI Taxonomy" id="100452"/>
    <lineage>
        <taxon>Eukaryota</taxon>
        <taxon>Metazoa</taxon>
        <taxon>Spiralia</taxon>
        <taxon>Lophotrochozoa</taxon>
        <taxon>Mollusca</taxon>
        <taxon>Gastropoda</taxon>
        <taxon>Heterobranchia</taxon>
        <taxon>Euthyneura</taxon>
        <taxon>Panpulmonata</taxon>
        <taxon>Eupulmonata</taxon>
        <taxon>Stylommatophora</taxon>
        <taxon>Helicina</taxon>
        <taxon>Helicoidea</taxon>
        <taxon>Geomitridae</taxon>
        <taxon>Candidula</taxon>
    </lineage>
</organism>
<dbReference type="InterPro" id="IPR004156">
    <property type="entry name" value="OATP"/>
</dbReference>
<evidence type="ECO:0000259" key="10">
    <source>
        <dbReference type="PROSITE" id="PS51465"/>
    </source>
</evidence>
<keyword evidence="6 9" id="KW-0472">Membrane</keyword>
<evidence type="ECO:0000256" key="2">
    <source>
        <dbReference type="ARBA" id="ARBA00009657"/>
    </source>
</evidence>
<dbReference type="GO" id="GO:0043252">
    <property type="term" value="P:sodium-independent organic anion transport"/>
    <property type="evidence" value="ECO:0007669"/>
    <property type="project" value="TreeGrafter"/>
</dbReference>
<evidence type="ECO:0000256" key="4">
    <source>
        <dbReference type="ARBA" id="ARBA00022692"/>
    </source>
</evidence>
<dbReference type="OrthoDB" id="5062115at2759"/>
<protein>
    <recommendedName>
        <fullName evidence="10">Kazal-like domain-containing protein</fullName>
    </recommendedName>
</protein>
<feature type="region of interest" description="Disordered" evidence="8">
    <location>
        <begin position="653"/>
        <end position="679"/>
    </location>
</feature>
<keyword evidence="4 9" id="KW-0812">Transmembrane</keyword>
<feature type="domain" description="Kazal-like" evidence="10">
    <location>
        <begin position="439"/>
        <end position="490"/>
    </location>
</feature>
<dbReference type="InterPro" id="IPR036259">
    <property type="entry name" value="MFS_trans_sf"/>
</dbReference>
<feature type="transmembrane region" description="Helical" evidence="9">
    <location>
        <begin position="125"/>
        <end position="145"/>
    </location>
</feature>
<comment type="subcellular location">
    <subcellularLocation>
        <location evidence="1">Cell membrane</location>
        <topology evidence="1">Multi-pass membrane protein</topology>
    </subcellularLocation>
</comment>
<evidence type="ECO:0000256" key="7">
    <source>
        <dbReference type="ARBA" id="ARBA00023157"/>
    </source>
</evidence>
<keyword evidence="7" id="KW-1015">Disulfide bond</keyword>
<dbReference type="SUPFAM" id="SSF100895">
    <property type="entry name" value="Kazal-type serine protease inhibitors"/>
    <property type="match status" value="1"/>
</dbReference>
<dbReference type="GO" id="GO:0016323">
    <property type="term" value="C:basolateral plasma membrane"/>
    <property type="evidence" value="ECO:0007669"/>
    <property type="project" value="TreeGrafter"/>
</dbReference>
<feature type="compositionally biased region" description="Polar residues" evidence="8">
    <location>
        <begin position="1"/>
        <end position="15"/>
    </location>
</feature>
<dbReference type="InterPro" id="IPR036058">
    <property type="entry name" value="Kazal_dom_sf"/>
</dbReference>
<feature type="transmembrane region" description="Helical" evidence="9">
    <location>
        <begin position="541"/>
        <end position="559"/>
    </location>
</feature>
<evidence type="ECO:0000256" key="3">
    <source>
        <dbReference type="ARBA" id="ARBA00022475"/>
    </source>
</evidence>
<dbReference type="AlphaFoldDB" id="A0A8S3Z6T5"/>
<dbReference type="Proteomes" id="UP000678393">
    <property type="component" value="Unassembled WGS sequence"/>
</dbReference>
<name>A0A8S3Z6T5_9EUPU</name>
<comment type="similarity">
    <text evidence="2">Belongs to the organo anion transporter (TC 2.A.60) family.</text>
</comment>
<dbReference type="InterPro" id="IPR002350">
    <property type="entry name" value="Kazal_dom"/>
</dbReference>
<evidence type="ECO:0000313" key="12">
    <source>
        <dbReference type="Proteomes" id="UP000678393"/>
    </source>
</evidence>
<dbReference type="EMBL" id="CAJHNH020001952">
    <property type="protein sequence ID" value="CAG5125103.1"/>
    <property type="molecule type" value="Genomic_DNA"/>
</dbReference>
<feature type="transmembrane region" description="Helical" evidence="9">
    <location>
        <begin position="54"/>
        <end position="75"/>
    </location>
</feature>
<keyword evidence="3" id="KW-1003">Cell membrane</keyword>
<feature type="transmembrane region" description="Helical" evidence="9">
    <location>
        <begin position="373"/>
        <end position="396"/>
    </location>
</feature>
<evidence type="ECO:0000256" key="8">
    <source>
        <dbReference type="SAM" id="MobiDB-lite"/>
    </source>
</evidence>
<dbReference type="PANTHER" id="PTHR11388">
    <property type="entry name" value="ORGANIC ANION TRANSPORTER"/>
    <property type="match status" value="1"/>
</dbReference>
<feature type="transmembrane region" description="Helical" evidence="9">
    <location>
        <begin position="208"/>
        <end position="226"/>
    </location>
</feature>
<feature type="compositionally biased region" description="Polar residues" evidence="8">
    <location>
        <begin position="668"/>
        <end position="679"/>
    </location>
</feature>
<feature type="transmembrane region" description="Helical" evidence="9">
    <location>
        <begin position="292"/>
        <end position="314"/>
    </location>
</feature>
<feature type="transmembrane region" description="Helical" evidence="9">
    <location>
        <begin position="408"/>
        <end position="428"/>
    </location>
</feature>
<evidence type="ECO:0000256" key="9">
    <source>
        <dbReference type="SAM" id="Phobius"/>
    </source>
</evidence>
<dbReference type="Gene3D" id="1.20.1250.20">
    <property type="entry name" value="MFS general substrate transporter like domains"/>
    <property type="match status" value="2"/>
</dbReference>
<dbReference type="PANTHER" id="PTHR11388:SF157">
    <property type="entry name" value="SOLUTE CARRIER ORGANIC ANION TRANSPORTER FAMILY MEMBER 2A1-LIKE"/>
    <property type="match status" value="1"/>
</dbReference>